<dbReference type="AlphaFoldDB" id="A0A316YZM5"/>
<dbReference type="Pfam" id="PF00743">
    <property type="entry name" value="FMO-like"/>
    <property type="match status" value="1"/>
</dbReference>
<feature type="compositionally biased region" description="Acidic residues" evidence="5">
    <location>
        <begin position="553"/>
        <end position="587"/>
    </location>
</feature>
<comment type="similarity">
    <text evidence="1">Belongs to the FMO family.</text>
</comment>
<feature type="region of interest" description="Disordered" evidence="5">
    <location>
        <begin position="743"/>
        <end position="764"/>
    </location>
</feature>
<proteinExistence type="inferred from homology"/>
<dbReference type="PANTHER" id="PTHR23023">
    <property type="entry name" value="DIMETHYLANILINE MONOOXYGENASE"/>
    <property type="match status" value="1"/>
</dbReference>
<dbReference type="GO" id="GO:0050661">
    <property type="term" value="F:NADP binding"/>
    <property type="evidence" value="ECO:0007669"/>
    <property type="project" value="InterPro"/>
</dbReference>
<evidence type="ECO:0000313" key="7">
    <source>
        <dbReference type="Proteomes" id="UP000245768"/>
    </source>
</evidence>
<keyword evidence="7" id="KW-1185">Reference proteome</keyword>
<dbReference type="InterPro" id="IPR050346">
    <property type="entry name" value="FMO-like"/>
</dbReference>
<feature type="compositionally biased region" description="Basic and acidic residues" evidence="5">
    <location>
        <begin position="697"/>
        <end position="706"/>
    </location>
</feature>
<dbReference type="OrthoDB" id="2915840at2759"/>
<evidence type="ECO:0008006" key="8">
    <source>
        <dbReference type="Google" id="ProtNLM"/>
    </source>
</evidence>
<dbReference type="PRINTS" id="PR00368">
    <property type="entry name" value="FADPNR"/>
</dbReference>
<evidence type="ECO:0000313" key="6">
    <source>
        <dbReference type="EMBL" id="PWN94234.1"/>
    </source>
</evidence>
<dbReference type="SUPFAM" id="SSF51905">
    <property type="entry name" value="FAD/NAD(P)-binding domain"/>
    <property type="match status" value="2"/>
</dbReference>
<evidence type="ECO:0000256" key="1">
    <source>
        <dbReference type="ARBA" id="ARBA00009183"/>
    </source>
</evidence>
<protein>
    <recommendedName>
        <fullName evidence="8">FAD/NAD(P)-binding domain-containing protein</fullName>
    </recommendedName>
</protein>
<gene>
    <name evidence="6" type="ORF">FA10DRAFT_43996</name>
</gene>
<feature type="region of interest" description="Disordered" evidence="5">
    <location>
        <begin position="510"/>
        <end position="706"/>
    </location>
</feature>
<dbReference type="GO" id="GO:0050660">
    <property type="term" value="F:flavin adenine dinucleotide binding"/>
    <property type="evidence" value="ECO:0007669"/>
    <property type="project" value="InterPro"/>
</dbReference>
<feature type="compositionally biased region" description="Basic and acidic residues" evidence="5">
    <location>
        <begin position="654"/>
        <end position="668"/>
    </location>
</feature>
<dbReference type="STRING" id="215250.A0A316YZM5"/>
<feature type="compositionally biased region" description="Basic residues" evidence="5">
    <location>
        <begin position="786"/>
        <end position="797"/>
    </location>
</feature>
<keyword evidence="3" id="KW-0274">FAD</keyword>
<feature type="compositionally biased region" description="Acidic residues" evidence="5">
    <location>
        <begin position="669"/>
        <end position="686"/>
    </location>
</feature>
<dbReference type="RefSeq" id="XP_025381432.1">
    <property type="nucleotide sequence ID" value="XM_025525489.1"/>
</dbReference>
<dbReference type="Proteomes" id="UP000245768">
    <property type="component" value="Unassembled WGS sequence"/>
</dbReference>
<evidence type="ECO:0000256" key="4">
    <source>
        <dbReference type="ARBA" id="ARBA00023002"/>
    </source>
</evidence>
<organism evidence="6 7">
    <name type="scientific">Acaromyces ingoldii</name>
    <dbReference type="NCBI Taxonomy" id="215250"/>
    <lineage>
        <taxon>Eukaryota</taxon>
        <taxon>Fungi</taxon>
        <taxon>Dikarya</taxon>
        <taxon>Basidiomycota</taxon>
        <taxon>Ustilaginomycotina</taxon>
        <taxon>Exobasidiomycetes</taxon>
        <taxon>Exobasidiales</taxon>
        <taxon>Cryptobasidiaceae</taxon>
        <taxon>Acaromyces</taxon>
    </lineage>
</organism>
<dbReference type="PRINTS" id="PR00411">
    <property type="entry name" value="PNDRDTASEI"/>
</dbReference>
<evidence type="ECO:0000256" key="2">
    <source>
        <dbReference type="ARBA" id="ARBA00022630"/>
    </source>
</evidence>
<dbReference type="InParanoid" id="A0A316YZM5"/>
<dbReference type="EMBL" id="KZ819634">
    <property type="protein sequence ID" value="PWN94234.1"/>
    <property type="molecule type" value="Genomic_DNA"/>
</dbReference>
<sequence length="959" mass="103531">MKVAVVGGGPSGLVAAKTLLDFGHDVVLLEREACMGGVWSRFRGYPLLRLLNTKHSFRFSTLGMPRNFDLFPTKGQVSHYLDMYIAQHNLASIMRLATAVTCMRPRNDSGGSAGWILTLNGGRQESFDHVVVCTGSCSKPCVPEIKGREAFEAAGGLCLHSNQLLDRSLLQGRRVVVVGFGQSALEVASLAAAAGASRTTLVARRVTWKLPSTLLGLVSLDRLLVNRFGEALLSMGRAPTWSWKRALRAVLLSLVELSARCEFKLGSNNLLPKYDLATAIDHHDVRDLYAGRASHEAKQMFFDLVDQGAVSIVRDATIRVLKADRSVLLSNGSTRGLSADVVIFATGYQRGLPDFVPAHVRTECALLYRGILPSGPSAPDGLTFIGLQTHTHTQAHARTRFTAMTLLVAELSALWIARHLEGRIFLPASCDCDESTQAHAKTPLAHIDALLSDLGAELGWFARTVRQGLGVVADDPALYDGVWDRVAQIRAAEIQTGKLMLPAAAAGKAHEESDTVGGPLEGAQSSSEQVSADGEELAMPGALSLDPAHPDAEEKEAEEVKEEEEEEEKKEKEEEGEETGDEDETVQGDDVAPPKEAVPEEDKGIKGTQQANEGHEEQAESVEEDKENVVRGEEGEGDSAKGKDAESSDEEEAKVEGVQEVEAEKAGEEVDDKEEEVEEKEDEQIDESCATISEVGETGKKTDDTVVEKELDDATVEQEAGRGEDYAEHKGLDAIKRALSLLQSKGKSDSSSLERKRPPSVISLSKCKIMSHMPTTMTTMMGSASKGHRPIPAKAVRRQPSPAPVARHARIQDPLGVRLLWKRPKQPPSTSSSFSASVQNDQFPFSPPLSRSSFSSSAAPSLASSPSSFTVSVSSGDRSPRVRTPSLLDRLDDCSTAVEIKAIFDKQQQHQAANVSHVGCPLVKPIARRGPLTTPPQQQHPPALIRITSQGLLEVVDSD</sequence>
<name>A0A316YZM5_9BASI</name>
<dbReference type="GeneID" id="37047405"/>
<dbReference type="InterPro" id="IPR036188">
    <property type="entry name" value="FAD/NAD-bd_sf"/>
</dbReference>
<dbReference type="Gene3D" id="3.50.50.60">
    <property type="entry name" value="FAD/NAD(P)-binding domain"/>
    <property type="match status" value="1"/>
</dbReference>
<feature type="compositionally biased region" description="Low complexity" evidence="5">
    <location>
        <begin position="848"/>
        <end position="875"/>
    </location>
</feature>
<accession>A0A316YZM5</accession>
<keyword evidence="4" id="KW-0560">Oxidoreductase</keyword>
<reference evidence="6 7" key="1">
    <citation type="journal article" date="2018" name="Mol. Biol. Evol.">
        <title>Broad Genomic Sampling Reveals a Smut Pathogenic Ancestry of the Fungal Clade Ustilaginomycotina.</title>
        <authorList>
            <person name="Kijpornyongpan T."/>
            <person name="Mondo S.J."/>
            <person name="Barry K."/>
            <person name="Sandor L."/>
            <person name="Lee J."/>
            <person name="Lipzen A."/>
            <person name="Pangilinan J."/>
            <person name="LaButti K."/>
            <person name="Hainaut M."/>
            <person name="Henrissat B."/>
            <person name="Grigoriev I.V."/>
            <person name="Spatafora J.W."/>
            <person name="Aime M.C."/>
        </authorList>
    </citation>
    <scope>NUCLEOTIDE SEQUENCE [LARGE SCALE GENOMIC DNA]</scope>
    <source>
        <strain evidence="6 7">MCA 4198</strain>
    </source>
</reference>
<feature type="compositionally biased region" description="Basic and acidic residues" evidence="5">
    <location>
        <begin position="627"/>
        <end position="646"/>
    </location>
</feature>
<dbReference type="GO" id="GO:0004499">
    <property type="term" value="F:N,N-dimethylaniline monooxygenase activity"/>
    <property type="evidence" value="ECO:0007669"/>
    <property type="project" value="InterPro"/>
</dbReference>
<dbReference type="InterPro" id="IPR020946">
    <property type="entry name" value="Flavin_mOase-like"/>
</dbReference>
<evidence type="ECO:0000256" key="5">
    <source>
        <dbReference type="SAM" id="MobiDB-lite"/>
    </source>
</evidence>
<evidence type="ECO:0000256" key="3">
    <source>
        <dbReference type="ARBA" id="ARBA00022827"/>
    </source>
</evidence>
<keyword evidence="2" id="KW-0285">Flavoprotein</keyword>
<feature type="compositionally biased region" description="Basic and acidic residues" evidence="5">
    <location>
        <begin position="746"/>
        <end position="757"/>
    </location>
</feature>
<feature type="region of interest" description="Disordered" evidence="5">
    <location>
        <begin position="778"/>
        <end position="886"/>
    </location>
</feature>